<keyword evidence="1" id="KW-0812">Transmembrane</keyword>
<evidence type="ECO:0000313" key="4">
    <source>
        <dbReference type="Proteomes" id="UP000422644"/>
    </source>
</evidence>
<dbReference type="Proteomes" id="UP000422644">
    <property type="component" value="Chromosome"/>
</dbReference>
<feature type="domain" description="J" evidence="2">
    <location>
        <begin position="143"/>
        <end position="204"/>
    </location>
</feature>
<dbReference type="SUPFAM" id="SSF46565">
    <property type="entry name" value="Chaperone J-domain"/>
    <property type="match status" value="2"/>
</dbReference>
<dbReference type="InterPro" id="IPR050817">
    <property type="entry name" value="DjlA_DnaK_co-chaperone"/>
</dbReference>
<feature type="domain" description="J" evidence="2">
    <location>
        <begin position="7"/>
        <end position="70"/>
    </location>
</feature>
<dbReference type="OrthoDB" id="9816462at2"/>
<sequence>MILNFAEAFKILEIEPTSDKKKIKVAYSKMLKKYHPEDFPEMFMKINEAYEKALGYAENNFSENLYENTQNFKKTEKMKESDFSDIFDSKKFDKKENKFTEKSEERQSKEKFFEKKDNKNKYEKLNIFEYLKNSMRTEDRFTEAFKILEMEPTTDKEKIKKKYKELLKRYHRNNLENYDKIFSKINEAYGIALEFEQSNFNEYGGDSIEDIFDKIFNSGNDSSDKSFFKKTQDFSNVFDQNEITNKSISVWLGRLKNLLLSEKRPLAEYREILRNFHFNFDVSEKNQIREILQKNGLRGYAWRNITRIEMELLIYNLNNSNMTNDILGENWVDTGKSENTGLDEIVKNIISENFSENEKGYEKFIKDYFNIKIFRLFGKNIALYPYRDIEQVGTTFKFITYKIRNEYVDVNKYIEIFDREQKNNKKVGISLRITPYLWSIFGAIVLFLFFLNPIVDWYIGILGTIFFIILDWVNIAREKEFEWSMQYGYSSYLSILMSIIFVVNLIVIGSIESEIPIISSLLYSQLIFQFIFLNIILFVKMVVTTNIRYKRLRDFSKKVLDVFILKK</sequence>
<dbReference type="EMBL" id="AP019831">
    <property type="protein sequence ID" value="BBM44675.1"/>
    <property type="molecule type" value="Genomic_DNA"/>
</dbReference>
<dbReference type="Gene3D" id="1.10.287.110">
    <property type="entry name" value="DnaJ domain"/>
    <property type="match status" value="2"/>
</dbReference>
<dbReference type="InterPro" id="IPR036869">
    <property type="entry name" value="J_dom_sf"/>
</dbReference>
<gene>
    <name evidence="3" type="ORF">JMUB3870_0793</name>
</gene>
<feature type="transmembrane region" description="Helical" evidence="1">
    <location>
        <begin position="523"/>
        <end position="543"/>
    </location>
</feature>
<proteinExistence type="predicted"/>
<protein>
    <recommendedName>
        <fullName evidence="2">J domain-containing protein</fullName>
    </recommendedName>
</protein>
<evidence type="ECO:0000256" key="1">
    <source>
        <dbReference type="SAM" id="Phobius"/>
    </source>
</evidence>
<evidence type="ECO:0000313" key="3">
    <source>
        <dbReference type="EMBL" id="BBM44675.1"/>
    </source>
</evidence>
<dbReference type="Pfam" id="PF00226">
    <property type="entry name" value="DnaJ"/>
    <property type="match status" value="1"/>
</dbReference>
<dbReference type="AlphaFoldDB" id="A0A510K2B1"/>
<organism evidence="3 4">
    <name type="scientific">Leptotrichia trevisanii</name>
    <dbReference type="NCBI Taxonomy" id="109328"/>
    <lineage>
        <taxon>Bacteria</taxon>
        <taxon>Fusobacteriati</taxon>
        <taxon>Fusobacteriota</taxon>
        <taxon>Fusobacteriia</taxon>
        <taxon>Fusobacteriales</taxon>
        <taxon>Leptotrichiaceae</taxon>
        <taxon>Leptotrichia</taxon>
    </lineage>
</organism>
<accession>A0A510K2B1</accession>
<feature type="transmembrane region" description="Helical" evidence="1">
    <location>
        <begin position="487"/>
        <end position="511"/>
    </location>
</feature>
<keyword evidence="1" id="KW-0472">Membrane</keyword>
<dbReference type="PANTHER" id="PTHR24074">
    <property type="entry name" value="CO-CHAPERONE PROTEIN DJLA"/>
    <property type="match status" value="1"/>
</dbReference>
<dbReference type="CDD" id="cd06257">
    <property type="entry name" value="DnaJ"/>
    <property type="match status" value="1"/>
</dbReference>
<feature type="transmembrane region" description="Helical" evidence="1">
    <location>
        <begin position="457"/>
        <end position="475"/>
    </location>
</feature>
<evidence type="ECO:0000259" key="2">
    <source>
        <dbReference type="PROSITE" id="PS50076"/>
    </source>
</evidence>
<dbReference type="PROSITE" id="PS50076">
    <property type="entry name" value="DNAJ_2"/>
    <property type="match status" value="2"/>
</dbReference>
<dbReference type="SMART" id="SM00271">
    <property type="entry name" value="DnaJ"/>
    <property type="match status" value="2"/>
</dbReference>
<keyword evidence="1" id="KW-1133">Transmembrane helix</keyword>
<keyword evidence="4" id="KW-1185">Reference proteome</keyword>
<name>A0A510K2B1_9FUSO</name>
<reference evidence="3 4" key="1">
    <citation type="submission" date="2019-07" db="EMBL/GenBank/DDBJ databases">
        <title>Complete Genome Sequence of Leptotrichia trevisanii Strain JMUB3870.</title>
        <authorList>
            <person name="Watanabe S."/>
            <person name="Cui L."/>
        </authorList>
    </citation>
    <scope>NUCLEOTIDE SEQUENCE [LARGE SCALE GENOMIC DNA]</scope>
    <source>
        <strain evidence="3 4">JMUB3870</strain>
    </source>
</reference>
<feature type="transmembrane region" description="Helical" evidence="1">
    <location>
        <begin position="429"/>
        <end position="451"/>
    </location>
</feature>
<dbReference type="InterPro" id="IPR001623">
    <property type="entry name" value="DnaJ_domain"/>
</dbReference>